<feature type="transmembrane region" description="Helical" evidence="1">
    <location>
        <begin position="15"/>
        <end position="34"/>
    </location>
</feature>
<evidence type="ECO:0000313" key="3">
    <source>
        <dbReference type="Proteomes" id="UP000177698"/>
    </source>
</evidence>
<accession>A0A1F7IGK0</accession>
<evidence type="ECO:0008006" key="4">
    <source>
        <dbReference type="Google" id="ProtNLM"/>
    </source>
</evidence>
<feature type="transmembrane region" description="Helical" evidence="1">
    <location>
        <begin position="330"/>
        <end position="350"/>
    </location>
</feature>
<feature type="transmembrane region" description="Helical" evidence="1">
    <location>
        <begin position="157"/>
        <end position="174"/>
    </location>
</feature>
<sequence>MLLNKILNQLENNKFILIFGIIFLSLLFIASIHFRGGASLQYESQSFILNYLDNRPVLQKIFDIQKNDWGFYQARELSYFFDMLDANFIKISINFGFPHFYSLIYYLGLVIILFVTAKIVGNFIGLKSPLIVLLLFSLFLTAPAVFFSGIFFRTGKILSSVFLILILYLILQQLSPKNKKLSLLLLPLSFLMSISDRQGHFFLLAITFIFFALWAFTRKKTYKRFFILFLFSSLIALLYDYYLGPSIIKRITGVQPNIIFMRPDFLTYTRQDPRWIISNLWLKLWSFVIDSLLFILDTFSYFLGNTHLFIIVLALVFGFVAIFKSKKKEIFLLLLLSFFLVFIMTFFMLIKQPQMVWPGIRRIYYAFPLNLFILLFSSLAINQFIRFWPKTKVLLVFTLTTMLFLNIISLPNHYQIIRYSVESDEYKVHEYSPRLFHCLKNSSNPESFYRLPKEVENVCSQLRKK</sequence>
<feature type="transmembrane region" description="Helical" evidence="1">
    <location>
        <begin position="222"/>
        <end position="242"/>
    </location>
</feature>
<dbReference type="AlphaFoldDB" id="A0A1F7IGK0"/>
<reference evidence="2 3" key="1">
    <citation type="journal article" date="2016" name="Nat. Commun.">
        <title>Thousands of microbial genomes shed light on interconnected biogeochemical processes in an aquifer system.</title>
        <authorList>
            <person name="Anantharaman K."/>
            <person name="Brown C.T."/>
            <person name="Hug L.A."/>
            <person name="Sharon I."/>
            <person name="Castelle C.J."/>
            <person name="Probst A.J."/>
            <person name="Thomas B.C."/>
            <person name="Singh A."/>
            <person name="Wilkins M.J."/>
            <person name="Karaoz U."/>
            <person name="Brodie E.L."/>
            <person name="Williams K.H."/>
            <person name="Hubbard S.S."/>
            <person name="Banfield J.F."/>
        </authorList>
    </citation>
    <scope>NUCLEOTIDE SEQUENCE [LARGE SCALE GENOMIC DNA]</scope>
</reference>
<evidence type="ECO:0000313" key="2">
    <source>
        <dbReference type="EMBL" id="OGK42476.1"/>
    </source>
</evidence>
<keyword evidence="1" id="KW-1133">Transmembrane helix</keyword>
<feature type="transmembrane region" description="Helical" evidence="1">
    <location>
        <begin position="302"/>
        <end position="323"/>
    </location>
</feature>
<feature type="transmembrane region" description="Helical" evidence="1">
    <location>
        <begin position="103"/>
        <end position="124"/>
    </location>
</feature>
<feature type="transmembrane region" description="Helical" evidence="1">
    <location>
        <begin position="199"/>
        <end position="216"/>
    </location>
</feature>
<gene>
    <name evidence="2" type="ORF">A2954_01375</name>
</gene>
<protein>
    <recommendedName>
        <fullName evidence="4">Glycosyltransferase RgtA/B/C/D-like domain-containing protein</fullName>
    </recommendedName>
</protein>
<keyword evidence="1" id="KW-0472">Membrane</keyword>
<comment type="caution">
    <text evidence="2">The sequence shown here is derived from an EMBL/GenBank/DDBJ whole genome shotgun (WGS) entry which is preliminary data.</text>
</comment>
<keyword evidence="1" id="KW-0812">Transmembrane</keyword>
<organism evidence="2 3">
    <name type="scientific">Candidatus Roizmanbacteria bacterium RIFCSPLOWO2_01_FULL_37_12</name>
    <dbReference type="NCBI Taxonomy" id="1802056"/>
    <lineage>
        <taxon>Bacteria</taxon>
        <taxon>Candidatus Roizmaniibacteriota</taxon>
    </lineage>
</organism>
<evidence type="ECO:0000256" key="1">
    <source>
        <dbReference type="SAM" id="Phobius"/>
    </source>
</evidence>
<feature type="transmembrane region" description="Helical" evidence="1">
    <location>
        <begin position="393"/>
        <end position="410"/>
    </location>
</feature>
<dbReference type="EMBL" id="MGAG01000002">
    <property type="protein sequence ID" value="OGK42476.1"/>
    <property type="molecule type" value="Genomic_DNA"/>
</dbReference>
<feature type="transmembrane region" description="Helical" evidence="1">
    <location>
        <begin position="131"/>
        <end position="151"/>
    </location>
</feature>
<feature type="transmembrane region" description="Helical" evidence="1">
    <location>
        <begin position="362"/>
        <end position="381"/>
    </location>
</feature>
<proteinExistence type="predicted"/>
<name>A0A1F7IGK0_9BACT</name>
<dbReference type="Proteomes" id="UP000177698">
    <property type="component" value="Unassembled WGS sequence"/>
</dbReference>
<dbReference type="STRING" id="1802056.A2954_01375"/>